<dbReference type="SUPFAM" id="SSF56112">
    <property type="entry name" value="Protein kinase-like (PK-like)"/>
    <property type="match status" value="1"/>
</dbReference>
<proteinExistence type="predicted"/>
<evidence type="ECO:0000256" key="4">
    <source>
        <dbReference type="ARBA" id="ARBA00022840"/>
    </source>
</evidence>
<dbReference type="AlphaFoldDB" id="A0A9N9A8V2"/>
<dbReference type="PRINTS" id="PR00109">
    <property type="entry name" value="TYRKINASE"/>
</dbReference>
<keyword evidence="2" id="KW-0547">Nucleotide-binding</keyword>
<dbReference type="GO" id="GO:0005524">
    <property type="term" value="F:ATP binding"/>
    <property type="evidence" value="ECO:0007669"/>
    <property type="project" value="UniProtKB-KW"/>
</dbReference>
<protein>
    <submittedName>
        <fullName evidence="6">2855_t:CDS:1</fullName>
    </submittedName>
</protein>
<sequence>MPNDTQSYHQRYELGELYQYATRYTFIATQASAVSSDISCILRLNMDEFYRHAQLATDNSNDSLTTCEFEKGWFGKNVELLSPVAKELFFLGVAEAYDTIKRICDLRTEADCNLRALDSLVLYLNEVGRLIQEQEGNIIRSRVPKLVRALKEWERFLVHYTKAKIKVLSRFDTITEFEQKLDKLFVDLDVALKAANVHIVLQKNSMLTEQLVCMKISSVEETGSLEETNDKEKSITQIDTNHTRTMLTLLFQRIKDEFVTAAIHNGAKISQTQLQSVSIKPHQIQFIDGNPYEWAENGSLHEYLQIHKDIGWEWKIKTISHIAKAIAILHDKLVLYRNISSHQIYVDKDGNVRLKSNLYTRSGDSTRNINKQLETVRWTCPEKAQNPHLPSSKAADIYSFGLLMWEMSSHDVPFKDKSPKEVFELLANADYTCELPIVKDTPQVYVDIMTSCWNRDPTKRPTVQTIVKLLRELKLSKNRTGPTDLLVPNRATDYSILSNITIQGACALHSIGNYKEAFGQFKILANCEEAAAEANFYVGRYLMDLKIDFEKNADVGVSYLMVAERMGLMDAVQFRAQESLFAATLLRNQLFEMGDIENANEIFERMKKECLPLYEKGAECGNLRCMKDLADYGAKLGDEKSYIKGIRLLQHSINRVQSLAKKMKIVKYLKELKKHEAKFNFKIERIS</sequence>
<keyword evidence="3" id="KW-0418">Kinase</keyword>
<dbReference type="PANTHER" id="PTHR44329">
    <property type="entry name" value="SERINE/THREONINE-PROTEIN KINASE TNNI3K-RELATED"/>
    <property type="match status" value="1"/>
</dbReference>
<evidence type="ECO:0000259" key="5">
    <source>
        <dbReference type="PROSITE" id="PS50011"/>
    </source>
</evidence>
<keyword evidence="1" id="KW-0808">Transferase</keyword>
<dbReference type="InterPro" id="IPR011009">
    <property type="entry name" value="Kinase-like_dom_sf"/>
</dbReference>
<evidence type="ECO:0000313" key="7">
    <source>
        <dbReference type="Proteomes" id="UP000789572"/>
    </source>
</evidence>
<dbReference type="Gene3D" id="1.10.510.10">
    <property type="entry name" value="Transferase(Phosphotransferase) domain 1"/>
    <property type="match status" value="1"/>
</dbReference>
<keyword evidence="4" id="KW-0067">ATP-binding</keyword>
<dbReference type="GO" id="GO:0004674">
    <property type="term" value="F:protein serine/threonine kinase activity"/>
    <property type="evidence" value="ECO:0007669"/>
    <property type="project" value="TreeGrafter"/>
</dbReference>
<accession>A0A9N9A8V2</accession>
<evidence type="ECO:0000256" key="1">
    <source>
        <dbReference type="ARBA" id="ARBA00022679"/>
    </source>
</evidence>
<dbReference type="PROSITE" id="PS50011">
    <property type="entry name" value="PROTEIN_KINASE_DOM"/>
    <property type="match status" value="1"/>
</dbReference>
<evidence type="ECO:0000256" key="2">
    <source>
        <dbReference type="ARBA" id="ARBA00022741"/>
    </source>
</evidence>
<dbReference type="PANTHER" id="PTHR44329:SF288">
    <property type="entry name" value="MITOGEN-ACTIVATED PROTEIN KINASE KINASE KINASE 20"/>
    <property type="match status" value="1"/>
</dbReference>
<dbReference type="InterPro" id="IPR051681">
    <property type="entry name" value="Ser/Thr_Kinases-Pseudokinases"/>
</dbReference>
<evidence type="ECO:0000256" key="3">
    <source>
        <dbReference type="ARBA" id="ARBA00022777"/>
    </source>
</evidence>
<keyword evidence="7" id="KW-1185">Reference proteome</keyword>
<dbReference type="InterPro" id="IPR001245">
    <property type="entry name" value="Ser-Thr/Tyr_kinase_cat_dom"/>
</dbReference>
<feature type="domain" description="Protein kinase" evidence="5">
    <location>
        <begin position="186"/>
        <end position="475"/>
    </location>
</feature>
<dbReference type="Proteomes" id="UP000789572">
    <property type="component" value="Unassembled WGS sequence"/>
</dbReference>
<name>A0A9N9A8V2_9GLOM</name>
<dbReference type="Pfam" id="PF07714">
    <property type="entry name" value="PK_Tyr_Ser-Thr"/>
    <property type="match status" value="1"/>
</dbReference>
<reference evidence="6" key="1">
    <citation type="submission" date="2021-06" db="EMBL/GenBank/DDBJ databases">
        <authorList>
            <person name="Kallberg Y."/>
            <person name="Tangrot J."/>
            <person name="Rosling A."/>
        </authorList>
    </citation>
    <scope>NUCLEOTIDE SEQUENCE</scope>
    <source>
        <strain evidence="6">IA702</strain>
    </source>
</reference>
<gene>
    <name evidence="6" type="ORF">POCULU_LOCUS3603</name>
</gene>
<dbReference type="OrthoDB" id="4062651at2759"/>
<evidence type="ECO:0000313" key="6">
    <source>
        <dbReference type="EMBL" id="CAG8521652.1"/>
    </source>
</evidence>
<comment type="caution">
    <text evidence="6">The sequence shown here is derived from an EMBL/GenBank/DDBJ whole genome shotgun (WGS) entry which is preliminary data.</text>
</comment>
<dbReference type="InterPro" id="IPR000719">
    <property type="entry name" value="Prot_kinase_dom"/>
</dbReference>
<organism evidence="6 7">
    <name type="scientific">Paraglomus occultum</name>
    <dbReference type="NCBI Taxonomy" id="144539"/>
    <lineage>
        <taxon>Eukaryota</taxon>
        <taxon>Fungi</taxon>
        <taxon>Fungi incertae sedis</taxon>
        <taxon>Mucoromycota</taxon>
        <taxon>Glomeromycotina</taxon>
        <taxon>Glomeromycetes</taxon>
        <taxon>Paraglomerales</taxon>
        <taxon>Paraglomeraceae</taxon>
        <taxon>Paraglomus</taxon>
    </lineage>
</organism>
<dbReference type="EMBL" id="CAJVPJ010000408">
    <property type="protein sequence ID" value="CAG8521652.1"/>
    <property type="molecule type" value="Genomic_DNA"/>
</dbReference>